<evidence type="ECO:0000313" key="3">
    <source>
        <dbReference type="Proteomes" id="UP000002009"/>
    </source>
</evidence>
<dbReference type="AlphaFoldDB" id="C1E952"/>
<dbReference type="EMBL" id="CP001327">
    <property type="protein sequence ID" value="ACO64270.1"/>
    <property type="molecule type" value="Genomic_DNA"/>
</dbReference>
<accession>C1E952</accession>
<protein>
    <submittedName>
        <fullName evidence="2">Uncharacterized protein</fullName>
    </submittedName>
</protein>
<evidence type="ECO:0000313" key="2">
    <source>
        <dbReference type="EMBL" id="ACO64270.1"/>
    </source>
</evidence>
<keyword evidence="3" id="KW-1185">Reference proteome</keyword>
<dbReference type="RefSeq" id="XP_002503012.1">
    <property type="nucleotide sequence ID" value="XM_002502966.1"/>
</dbReference>
<gene>
    <name evidence="2" type="ORF">MICPUN_59606</name>
</gene>
<feature type="compositionally biased region" description="Low complexity" evidence="1">
    <location>
        <begin position="784"/>
        <end position="793"/>
    </location>
</feature>
<sequence>MASRRVLLLVGPCRVDGGEAAATGDLGGLEDALDRVREACASSGDDGGWADVGLGAPSTKFACCSWWPDVGAIAYADGARSDQRWIEGTSVGDALGTMAAKASKRTRDTDDKDDELEATTPAEAAARALELIRQSEPDLGGGRYVDVVWITAGVLSDRSARSMDESVSGGGGDEAGERWPEEAVAAWGVLRAAKAAGARCAVVALAPVRNSKSAAGTSRTIPATIHAVAARTGAEASLFRGGKSGGGAGVGLDPGLRWRGSLLVPSTATTTTTLTGLSLSAPRRSIVRAESQPASSGRRRVDGDMVLLEVVRLEVVPPTHLSSRPALRFDADDSPRGATAVMRAWTSVVESVPPARAPAFIVRISLGDGSTGTTTTTTTMTTSGGKPPPAPHGSGPVLMIYADGSGGFLASALASFPALLRRALVRVQAQRAAEDSFSLGATSERNRAGGEGVSKATTSAGAGASEMTTTTGGGKRVRSAGRSSRKTTRRGEDEDDSAATRADLGEEALKAVAMMDVNASLGAALDLALLDRTDLAKETAKEGSKRRRRSVRLSQGASPAGTHSSVGVTQPPQRRAYGADGGAAPPPIHRMLDVLVRRQEASDVVACPEDDDVPFLTGVLLRTAADVAAGDDVLRWAFRAAGELAASEENGEGDAREGDGEGREVAVADSGGEVFPSKSGASSHQHVDLALGGAGVDDDGGGAPTPSGKARQRLDRRERTRTALAPGKKGNLASISGKRGAAILAAAGGGGGGVGRTSRGRREQPPQKPPQQPQQPEREPSESAAGAGRVAAGTAAAAVAKKCPACDIDLAPIPGMKHCYGCGGPL</sequence>
<feature type="compositionally biased region" description="Basic residues" evidence="1">
    <location>
        <begin position="475"/>
        <end position="488"/>
    </location>
</feature>
<feature type="compositionally biased region" description="Low complexity" evidence="1">
    <location>
        <begin position="371"/>
        <end position="385"/>
    </location>
</feature>
<dbReference type="InParanoid" id="C1E952"/>
<feature type="compositionally biased region" description="Basic and acidic residues" evidence="1">
    <location>
        <begin position="653"/>
        <end position="664"/>
    </location>
</feature>
<feature type="region of interest" description="Disordered" evidence="1">
    <location>
        <begin position="538"/>
        <end position="584"/>
    </location>
</feature>
<dbReference type="KEGG" id="mis:MICPUN_59606"/>
<dbReference type="Proteomes" id="UP000002009">
    <property type="component" value="Chromosome 6"/>
</dbReference>
<feature type="region of interest" description="Disordered" evidence="1">
    <location>
        <begin position="645"/>
        <end position="664"/>
    </location>
</feature>
<feature type="region of interest" description="Disordered" evidence="1">
    <location>
        <begin position="691"/>
        <end position="734"/>
    </location>
</feature>
<feature type="region of interest" description="Disordered" evidence="1">
    <location>
        <begin position="434"/>
        <end position="501"/>
    </location>
</feature>
<feature type="compositionally biased region" description="Basic and acidic residues" evidence="1">
    <location>
        <begin position="712"/>
        <end position="721"/>
    </location>
</feature>
<feature type="compositionally biased region" description="Low complexity" evidence="1">
    <location>
        <begin position="453"/>
        <end position="470"/>
    </location>
</feature>
<organism evidence="2 3">
    <name type="scientific">Micromonas commoda (strain RCC299 / NOUM17 / CCMP2709)</name>
    <name type="common">Picoplanktonic green alga</name>
    <dbReference type="NCBI Taxonomy" id="296587"/>
    <lineage>
        <taxon>Eukaryota</taxon>
        <taxon>Viridiplantae</taxon>
        <taxon>Chlorophyta</taxon>
        <taxon>Mamiellophyceae</taxon>
        <taxon>Mamiellales</taxon>
        <taxon>Mamiellaceae</taxon>
        <taxon>Micromonas</taxon>
    </lineage>
</organism>
<feature type="region of interest" description="Disordered" evidence="1">
    <location>
        <begin position="370"/>
        <end position="392"/>
    </location>
</feature>
<name>C1E952_MICCC</name>
<dbReference type="GeneID" id="8244300"/>
<evidence type="ECO:0000256" key="1">
    <source>
        <dbReference type="SAM" id="MobiDB-lite"/>
    </source>
</evidence>
<feature type="compositionally biased region" description="Polar residues" evidence="1">
    <location>
        <begin position="552"/>
        <end position="572"/>
    </location>
</feature>
<feature type="region of interest" description="Disordered" evidence="1">
    <location>
        <begin position="746"/>
        <end position="793"/>
    </location>
</feature>
<proteinExistence type="predicted"/>
<reference evidence="2 3" key="1">
    <citation type="journal article" date="2009" name="Science">
        <title>Green evolution and dynamic adaptations revealed by genomes of the marine picoeukaryotes Micromonas.</title>
        <authorList>
            <person name="Worden A.Z."/>
            <person name="Lee J.H."/>
            <person name="Mock T."/>
            <person name="Rouze P."/>
            <person name="Simmons M.P."/>
            <person name="Aerts A.L."/>
            <person name="Allen A.E."/>
            <person name="Cuvelier M.L."/>
            <person name="Derelle E."/>
            <person name="Everett M.V."/>
            <person name="Foulon E."/>
            <person name="Grimwood J."/>
            <person name="Gundlach H."/>
            <person name="Henrissat B."/>
            <person name="Napoli C."/>
            <person name="McDonald S.M."/>
            <person name="Parker M.S."/>
            <person name="Rombauts S."/>
            <person name="Salamov A."/>
            <person name="Von Dassow P."/>
            <person name="Badger J.H."/>
            <person name="Coutinho P.M."/>
            <person name="Demir E."/>
            <person name="Dubchak I."/>
            <person name="Gentemann C."/>
            <person name="Eikrem W."/>
            <person name="Gready J.E."/>
            <person name="John U."/>
            <person name="Lanier W."/>
            <person name="Lindquist E.A."/>
            <person name="Lucas S."/>
            <person name="Mayer K.F."/>
            <person name="Moreau H."/>
            <person name="Not F."/>
            <person name="Otillar R."/>
            <person name="Panaud O."/>
            <person name="Pangilinan J."/>
            <person name="Paulsen I."/>
            <person name="Piegu B."/>
            <person name="Poliakov A."/>
            <person name="Robbens S."/>
            <person name="Schmutz J."/>
            <person name="Toulza E."/>
            <person name="Wyss T."/>
            <person name="Zelensky A."/>
            <person name="Zhou K."/>
            <person name="Armbrust E.V."/>
            <person name="Bhattacharya D."/>
            <person name="Goodenough U.W."/>
            <person name="Van de Peer Y."/>
            <person name="Grigoriev I.V."/>
        </authorList>
    </citation>
    <scope>NUCLEOTIDE SEQUENCE [LARGE SCALE GENOMIC DNA]</scope>
    <source>
        <strain evidence="3">RCC299 / NOUM17</strain>
    </source>
</reference>
<dbReference type="OMA" id="PMEWATA"/>